<organism evidence="1 2">
    <name type="scientific">Achromobacter piechaudii ATCC 43553</name>
    <dbReference type="NCBI Taxonomy" id="742159"/>
    <lineage>
        <taxon>Bacteria</taxon>
        <taxon>Pseudomonadati</taxon>
        <taxon>Pseudomonadota</taxon>
        <taxon>Betaproteobacteria</taxon>
        <taxon>Burkholderiales</taxon>
        <taxon>Alcaligenaceae</taxon>
        <taxon>Achromobacter</taxon>
    </lineage>
</organism>
<proteinExistence type="predicted"/>
<reference evidence="2" key="1">
    <citation type="submission" date="2010-03" db="EMBL/GenBank/DDBJ databases">
        <title>Complete sequence of Mobiluncus curtisii ATCC 43063.</title>
        <authorList>
            <person name="Muzny D."/>
            <person name="Qin X."/>
            <person name="Deng J."/>
            <person name="Jiang H."/>
            <person name="Liu Y."/>
            <person name="Qu J."/>
            <person name="Song X.-Z."/>
            <person name="Zhang L."/>
            <person name="Thornton R."/>
            <person name="Coyle M."/>
            <person name="Francisco L."/>
            <person name="Jackson L."/>
            <person name="Javaid M."/>
            <person name="Korchina V."/>
            <person name="Kovar C."/>
            <person name="Mata R."/>
            <person name="Mathew T."/>
            <person name="Ngo R."/>
            <person name="Nguyen L."/>
            <person name="Nguyen N."/>
            <person name="Okwuonu G."/>
            <person name="Ongeri F."/>
            <person name="Pham C."/>
            <person name="Simmons D."/>
            <person name="Wilczek-Boney K."/>
            <person name="Hale W."/>
            <person name="Jakkamsetti A."/>
            <person name="Pham P."/>
            <person name="Ruth R."/>
            <person name="San Lucas F."/>
            <person name="Warren J."/>
            <person name="Zhang J."/>
            <person name="Zhao Z."/>
            <person name="Zhou C."/>
            <person name="Zhu D."/>
            <person name="Lee S."/>
            <person name="Bess C."/>
            <person name="Blankenburg K."/>
            <person name="Forbes L."/>
            <person name="Fu Q."/>
            <person name="Gubbala S."/>
            <person name="Hirani K."/>
            <person name="Jayaseelan J.C."/>
            <person name="Lara F."/>
            <person name="Munidasa M."/>
            <person name="Palculict T."/>
            <person name="Patil S."/>
            <person name="Pu L.-L."/>
            <person name="Saada N."/>
            <person name="Tang L."/>
            <person name="Weissenberger G."/>
            <person name="Zhu Y."/>
            <person name="Hemphill L."/>
            <person name="Shang Y."/>
            <person name="Youmans B."/>
            <person name="Ayvaz T."/>
            <person name="Ross M."/>
            <person name="Santibanez J."/>
            <person name="Aqrawi P."/>
            <person name="Gross S."/>
            <person name="Joshi V."/>
            <person name="Fowler G."/>
            <person name="Nazareth L."/>
            <person name="Reid J."/>
            <person name="Worley K."/>
            <person name="Petrosino J."/>
            <person name="Highlander S."/>
            <person name="Gibbs R."/>
            <person name="Gibbs R."/>
        </authorList>
    </citation>
    <scope>NUCLEOTIDE SEQUENCE [LARGE SCALE GENOMIC DNA]</scope>
    <source>
        <strain evidence="2">ATCC 43553</strain>
    </source>
</reference>
<evidence type="ECO:0000313" key="1">
    <source>
        <dbReference type="EMBL" id="EFF73514.1"/>
    </source>
</evidence>
<accession>D4XIA2</accession>
<comment type="caution">
    <text evidence="1">The sequence shown here is derived from an EMBL/GenBank/DDBJ whole genome shotgun (WGS) entry which is preliminary data.</text>
</comment>
<name>D4XIA2_9BURK</name>
<evidence type="ECO:0000313" key="2">
    <source>
        <dbReference type="Proteomes" id="UP000004510"/>
    </source>
</evidence>
<gene>
    <name evidence="1" type="ORF">HMPREF0004_5199</name>
</gene>
<dbReference type="AlphaFoldDB" id="D4XIA2"/>
<dbReference type="EMBL" id="ADMS01000118">
    <property type="protein sequence ID" value="EFF73514.1"/>
    <property type="molecule type" value="Genomic_DNA"/>
</dbReference>
<sequence length="40" mass="4345">MTLFLVDLMLLHPSVVLRSLPAWNAGIRPSHSLTADTVTA</sequence>
<protein>
    <submittedName>
        <fullName evidence="1">Uncharacterized protein</fullName>
    </submittedName>
</protein>
<dbReference type="Proteomes" id="UP000004510">
    <property type="component" value="Unassembled WGS sequence"/>
</dbReference>
<dbReference type="HOGENOM" id="CLU_3283209_0_0_4"/>